<feature type="transmembrane region" description="Helical" evidence="1">
    <location>
        <begin position="20"/>
        <end position="44"/>
    </location>
</feature>
<gene>
    <name evidence="2" type="ORF">H9L15_13030</name>
</gene>
<accession>A0ABX6SZD0</accession>
<protein>
    <submittedName>
        <fullName evidence="2">Uncharacterized protein</fullName>
    </submittedName>
</protein>
<proteinExistence type="predicted"/>
<keyword evidence="1" id="KW-1133">Transmembrane helix</keyword>
<organism evidence="2 3">
    <name type="scientific">Sphingomonas daechungensis</name>
    <dbReference type="NCBI Taxonomy" id="1176646"/>
    <lineage>
        <taxon>Bacteria</taxon>
        <taxon>Pseudomonadati</taxon>
        <taxon>Pseudomonadota</taxon>
        <taxon>Alphaproteobacteria</taxon>
        <taxon>Sphingomonadales</taxon>
        <taxon>Sphingomonadaceae</taxon>
        <taxon>Sphingomonas</taxon>
    </lineage>
</organism>
<dbReference type="EMBL" id="CP060780">
    <property type="protein sequence ID" value="QNP42932.1"/>
    <property type="molecule type" value="Genomic_DNA"/>
</dbReference>
<name>A0ABX6SZD0_9SPHN</name>
<dbReference type="RefSeq" id="WP_187714364.1">
    <property type="nucleotide sequence ID" value="NZ_CP060780.1"/>
</dbReference>
<keyword evidence="1" id="KW-0812">Transmembrane</keyword>
<sequence>MEFDVQPPHRRSGGRWDYRVGLDTLFGTFPTFFLIMLFVGFGWAW</sequence>
<reference evidence="2 3" key="1">
    <citation type="submission" date="2020-08" db="EMBL/GenBank/DDBJ databases">
        <title>Genome sequence of Sphingomonas daechungensis KACC 18115T.</title>
        <authorList>
            <person name="Hyun D.-W."/>
            <person name="Bae J.-W."/>
        </authorList>
    </citation>
    <scope>NUCLEOTIDE SEQUENCE [LARGE SCALE GENOMIC DNA]</scope>
    <source>
        <strain evidence="2 3">KACC 18115</strain>
    </source>
</reference>
<evidence type="ECO:0000313" key="2">
    <source>
        <dbReference type="EMBL" id="QNP42932.1"/>
    </source>
</evidence>
<evidence type="ECO:0000256" key="1">
    <source>
        <dbReference type="SAM" id="Phobius"/>
    </source>
</evidence>
<keyword evidence="1" id="KW-0472">Membrane</keyword>
<evidence type="ECO:0000313" key="3">
    <source>
        <dbReference type="Proteomes" id="UP000516134"/>
    </source>
</evidence>
<dbReference type="Proteomes" id="UP000516134">
    <property type="component" value="Chromosome"/>
</dbReference>
<keyword evidence="3" id="KW-1185">Reference proteome</keyword>